<name>A0A3D4Z936_9BACT</name>
<feature type="domain" description="FecR protein" evidence="2">
    <location>
        <begin position="177"/>
        <end position="270"/>
    </location>
</feature>
<reference evidence="4" key="2">
    <citation type="submission" date="2022-01" db="EMBL/GenBank/DDBJ databases">
        <title>Collection of gut derived symbiotic bacterial strains cultured from healthy donors.</title>
        <authorList>
            <person name="Lin H."/>
            <person name="Kohout C."/>
            <person name="Waligurski E."/>
            <person name="Pamer E.G."/>
        </authorList>
    </citation>
    <scope>NUCLEOTIDE SEQUENCE</scope>
    <source>
        <strain evidence="4">DFI.1.149</strain>
    </source>
</reference>
<dbReference type="InterPro" id="IPR012373">
    <property type="entry name" value="Ferrdict_sens_TM"/>
</dbReference>
<dbReference type="PANTHER" id="PTHR30273">
    <property type="entry name" value="PERIPLASMIC SIGNAL SENSOR AND SIGMA FACTOR ACTIVATOR FECR-RELATED"/>
    <property type="match status" value="1"/>
</dbReference>
<dbReference type="PIRSF" id="PIRSF018266">
    <property type="entry name" value="FecR"/>
    <property type="match status" value="1"/>
</dbReference>
<evidence type="ECO:0000313" key="5">
    <source>
        <dbReference type="EMBL" id="MDB9223676.1"/>
    </source>
</evidence>
<sequence>MQQKFEKIRDLLVREKWDELTADERQMLEEWRQEEESHEQLYRRLAEPGALRRHFDELAAVDTERALAYNRKLLQRYALRRVVRWSLPYAAVVAIVAGVWLLFPRTESQPRVTETIEKIEPGIRRAELVLADGSAVELLPDMQKTLESEQEKVVIAGNTVDYTGSDENSMPVSQHLIRTPCGGEYSLTLADGTKVWLNAMSELKYPTRFNGNTRCVELKGEAFFEVKPDAQRPFYVKIDNYEVKVLGTSFNVKAYDDDDSWATTLCIGKVEMTDVHTRESIELLPGRQAVCDRQTGNVEVKEVDTELFTAWIRGEFRFDNTSVEEIFTILQRWYHIDVFYTNDAVRREVFTGKLPRFENLQVILDLMENVSPLHFERKGNTIFIQ</sequence>
<dbReference type="InterPro" id="IPR006860">
    <property type="entry name" value="FecR"/>
</dbReference>
<keyword evidence="1" id="KW-0812">Transmembrane</keyword>
<evidence type="ECO:0000313" key="4">
    <source>
        <dbReference type="EMBL" id="MCG4962182.1"/>
    </source>
</evidence>
<dbReference type="Proteomes" id="UP000284434">
    <property type="component" value="Unassembled WGS sequence"/>
</dbReference>
<dbReference type="GeneID" id="61274846"/>
<dbReference type="AlphaFoldDB" id="A0A3D4Z936"/>
<dbReference type="GO" id="GO:0016989">
    <property type="term" value="F:sigma factor antagonist activity"/>
    <property type="evidence" value="ECO:0007669"/>
    <property type="project" value="TreeGrafter"/>
</dbReference>
<protein>
    <submittedName>
        <fullName evidence="6">FecR family protein</fullName>
    </submittedName>
</protein>
<keyword evidence="1" id="KW-1133">Transmembrane helix</keyword>
<evidence type="ECO:0000313" key="6">
    <source>
        <dbReference type="EMBL" id="RGY04609.1"/>
    </source>
</evidence>
<reference evidence="6 7" key="1">
    <citation type="submission" date="2018-08" db="EMBL/GenBank/DDBJ databases">
        <title>A genome reference for cultivated species of the human gut microbiota.</title>
        <authorList>
            <person name="Zou Y."/>
            <person name="Xue W."/>
            <person name="Luo G."/>
        </authorList>
    </citation>
    <scope>NUCLEOTIDE SEQUENCE [LARGE SCALE GENOMIC DNA]</scope>
    <source>
        <strain evidence="6 7">OF03-11</strain>
    </source>
</reference>
<dbReference type="EMBL" id="JAKNDN010000061">
    <property type="protein sequence ID" value="MCG4962182.1"/>
    <property type="molecule type" value="Genomic_DNA"/>
</dbReference>
<organism evidence="6 7">
    <name type="scientific">Odoribacter splanchnicus</name>
    <dbReference type="NCBI Taxonomy" id="28118"/>
    <lineage>
        <taxon>Bacteria</taxon>
        <taxon>Pseudomonadati</taxon>
        <taxon>Bacteroidota</taxon>
        <taxon>Bacteroidia</taxon>
        <taxon>Bacteroidales</taxon>
        <taxon>Odoribacteraceae</taxon>
        <taxon>Odoribacter</taxon>
    </lineage>
</organism>
<dbReference type="Gene3D" id="2.60.120.1440">
    <property type="match status" value="1"/>
</dbReference>
<evidence type="ECO:0000259" key="3">
    <source>
        <dbReference type="Pfam" id="PF16344"/>
    </source>
</evidence>
<comment type="caution">
    <text evidence="6">The sequence shown here is derived from an EMBL/GenBank/DDBJ whole genome shotgun (WGS) entry which is preliminary data.</text>
</comment>
<dbReference type="OMA" id="ESHEQLY"/>
<dbReference type="Proteomes" id="UP001212263">
    <property type="component" value="Unassembled WGS sequence"/>
</dbReference>
<feature type="transmembrane region" description="Helical" evidence="1">
    <location>
        <begin position="82"/>
        <end position="103"/>
    </location>
</feature>
<dbReference type="Pfam" id="PF16344">
    <property type="entry name" value="FecR_C"/>
    <property type="match status" value="1"/>
</dbReference>
<dbReference type="Gene3D" id="3.55.50.30">
    <property type="match status" value="1"/>
</dbReference>
<dbReference type="PANTHER" id="PTHR30273:SF2">
    <property type="entry name" value="PROTEIN FECR"/>
    <property type="match status" value="1"/>
</dbReference>
<accession>A0A3D4Z936</accession>
<evidence type="ECO:0000256" key="1">
    <source>
        <dbReference type="SAM" id="Phobius"/>
    </source>
</evidence>
<gene>
    <name evidence="6" type="ORF">DXA53_15130</name>
    <name evidence="4" type="ORF">L0P03_20400</name>
    <name evidence="5" type="ORF">PN645_11735</name>
</gene>
<feature type="domain" description="Protein FecR C-terminal" evidence="3">
    <location>
        <begin position="315"/>
        <end position="384"/>
    </location>
</feature>
<dbReference type="RefSeq" id="WP_013611845.1">
    <property type="nucleotide sequence ID" value="NZ_JABWDG010000003.1"/>
</dbReference>
<reference evidence="5" key="3">
    <citation type="submission" date="2023-01" db="EMBL/GenBank/DDBJ databases">
        <title>Human gut microbiome strain richness.</title>
        <authorList>
            <person name="Chen-Liaw A."/>
        </authorList>
    </citation>
    <scope>NUCLEOTIDE SEQUENCE</scope>
    <source>
        <strain evidence="5">RTP21484st1_B7_RTP21484_190118</strain>
    </source>
</reference>
<dbReference type="Pfam" id="PF04773">
    <property type="entry name" value="FecR"/>
    <property type="match status" value="1"/>
</dbReference>
<dbReference type="EMBL" id="JAQMRD010000014">
    <property type="protein sequence ID" value="MDB9223676.1"/>
    <property type="molecule type" value="Genomic_DNA"/>
</dbReference>
<dbReference type="FunFam" id="2.60.120.1440:FF:000001">
    <property type="entry name" value="Putative anti-sigma factor"/>
    <property type="match status" value="1"/>
</dbReference>
<dbReference type="EMBL" id="QSCO01000023">
    <property type="protein sequence ID" value="RGY04609.1"/>
    <property type="molecule type" value="Genomic_DNA"/>
</dbReference>
<evidence type="ECO:0000313" key="7">
    <source>
        <dbReference type="Proteomes" id="UP000284434"/>
    </source>
</evidence>
<dbReference type="Proteomes" id="UP001199750">
    <property type="component" value="Unassembled WGS sequence"/>
</dbReference>
<keyword evidence="1" id="KW-0472">Membrane</keyword>
<evidence type="ECO:0000259" key="2">
    <source>
        <dbReference type="Pfam" id="PF04773"/>
    </source>
</evidence>
<proteinExistence type="predicted"/>
<dbReference type="InterPro" id="IPR032508">
    <property type="entry name" value="FecR_C"/>
</dbReference>